<dbReference type="AlphaFoldDB" id="A0A327ZLQ3"/>
<dbReference type="EMBL" id="QLMJ01000001">
    <property type="protein sequence ID" value="RAK42976.1"/>
    <property type="molecule type" value="Genomic_DNA"/>
</dbReference>
<dbReference type="GO" id="GO:0016491">
    <property type="term" value="F:oxidoreductase activity"/>
    <property type="evidence" value="ECO:0007669"/>
    <property type="project" value="UniProtKB-KW"/>
</dbReference>
<dbReference type="RefSeq" id="WP_111646799.1">
    <property type="nucleotide sequence ID" value="NZ_JACHWI010000001.1"/>
</dbReference>
<dbReference type="SMART" id="SM01092">
    <property type="entry name" value="CO_deh_flav_C"/>
    <property type="match status" value="1"/>
</dbReference>
<dbReference type="Proteomes" id="UP000249341">
    <property type="component" value="Unassembled WGS sequence"/>
</dbReference>
<dbReference type="PANTHER" id="PTHR42659:SF2">
    <property type="entry name" value="XANTHINE DEHYDROGENASE SUBUNIT C-RELATED"/>
    <property type="match status" value="1"/>
</dbReference>
<gene>
    <name evidence="5" type="ORF">B0I29_101106</name>
</gene>
<dbReference type="SUPFAM" id="SSF56176">
    <property type="entry name" value="FAD-binding/transporter-associated domain-like"/>
    <property type="match status" value="1"/>
</dbReference>
<evidence type="ECO:0000256" key="1">
    <source>
        <dbReference type="ARBA" id="ARBA00022630"/>
    </source>
</evidence>
<sequence>MQHAAFEYLAARDVGEVLEALTHGDASVLAGGQSLVLDLRNKAACPRRVVDINRVAGLDTLIEKDGYLRVGPLVRHRTFESEAVGGALGSLLRVVVRHIGHPPIRARGTMLGSLAYAHPAAEWPVVAVTLGARMILTGPHGCRTVPAQEFFTGPYSTVRQLDELLTEVRLPLLPDSTGTGYAEDRRTTIYPQAAAMAAITVTDGLISAAAIGLVNAGPCPVRARAAENTLLGGPYSDAAIIAAAEAAADVDANFGTPAAADRRAVRVLTRRALSQAREGM</sequence>
<name>A0A327ZLQ3_9ACTN</name>
<keyword evidence="1" id="KW-0285">Flavoprotein</keyword>
<dbReference type="InterPro" id="IPR005107">
    <property type="entry name" value="CO_DH_flav_C"/>
</dbReference>
<dbReference type="InterPro" id="IPR016166">
    <property type="entry name" value="FAD-bd_PCMH"/>
</dbReference>
<keyword evidence="2" id="KW-0274">FAD</keyword>
<dbReference type="InterPro" id="IPR036683">
    <property type="entry name" value="CO_DH_flav_C_dom_sf"/>
</dbReference>
<dbReference type="InterPro" id="IPR016169">
    <property type="entry name" value="FAD-bd_PCMH_sub2"/>
</dbReference>
<dbReference type="InterPro" id="IPR016167">
    <property type="entry name" value="FAD-bd_PCMH_sub1"/>
</dbReference>
<dbReference type="Pfam" id="PF03450">
    <property type="entry name" value="CO_deh_flav_C"/>
    <property type="match status" value="1"/>
</dbReference>
<keyword evidence="3" id="KW-0560">Oxidoreductase</keyword>
<protein>
    <submittedName>
        <fullName evidence="5">Carbon-monoxide dehydrogenase medium subunit</fullName>
    </submittedName>
</protein>
<proteinExistence type="predicted"/>
<accession>A0A327ZLQ3</accession>
<evidence type="ECO:0000313" key="6">
    <source>
        <dbReference type="Proteomes" id="UP000249341"/>
    </source>
</evidence>
<dbReference type="GO" id="GO:0071949">
    <property type="term" value="F:FAD binding"/>
    <property type="evidence" value="ECO:0007669"/>
    <property type="project" value="InterPro"/>
</dbReference>
<evidence type="ECO:0000256" key="2">
    <source>
        <dbReference type="ARBA" id="ARBA00022827"/>
    </source>
</evidence>
<evidence type="ECO:0000259" key="4">
    <source>
        <dbReference type="PROSITE" id="PS51387"/>
    </source>
</evidence>
<dbReference type="Pfam" id="PF00941">
    <property type="entry name" value="FAD_binding_5"/>
    <property type="match status" value="1"/>
</dbReference>
<dbReference type="PANTHER" id="PTHR42659">
    <property type="entry name" value="XANTHINE DEHYDROGENASE SUBUNIT C-RELATED"/>
    <property type="match status" value="1"/>
</dbReference>
<evidence type="ECO:0000256" key="3">
    <source>
        <dbReference type="ARBA" id="ARBA00023002"/>
    </source>
</evidence>
<feature type="domain" description="FAD-binding PCMH-type" evidence="4">
    <location>
        <begin position="1"/>
        <end position="175"/>
    </location>
</feature>
<dbReference type="Gene3D" id="3.30.390.50">
    <property type="entry name" value="CO dehydrogenase flavoprotein, C-terminal domain"/>
    <property type="match status" value="1"/>
</dbReference>
<dbReference type="InterPro" id="IPR051312">
    <property type="entry name" value="Diverse_Substr_Oxidored"/>
</dbReference>
<comment type="caution">
    <text evidence="5">The sequence shown here is derived from an EMBL/GenBank/DDBJ whole genome shotgun (WGS) entry which is preliminary data.</text>
</comment>
<dbReference type="SUPFAM" id="SSF55447">
    <property type="entry name" value="CO dehydrogenase flavoprotein C-terminal domain-like"/>
    <property type="match status" value="1"/>
</dbReference>
<organism evidence="5 6">
    <name type="scientific">Actinoplanes lutulentus</name>
    <dbReference type="NCBI Taxonomy" id="1287878"/>
    <lineage>
        <taxon>Bacteria</taxon>
        <taxon>Bacillati</taxon>
        <taxon>Actinomycetota</taxon>
        <taxon>Actinomycetes</taxon>
        <taxon>Micromonosporales</taxon>
        <taxon>Micromonosporaceae</taxon>
        <taxon>Actinoplanes</taxon>
    </lineage>
</organism>
<dbReference type="InterPro" id="IPR002346">
    <property type="entry name" value="Mopterin_DH_FAD-bd"/>
</dbReference>
<reference evidence="5 6" key="1">
    <citation type="submission" date="2018-06" db="EMBL/GenBank/DDBJ databases">
        <title>Genomic Encyclopedia of Type Strains, Phase III (KMG-III): the genomes of soil and plant-associated and newly described type strains.</title>
        <authorList>
            <person name="Whitman W."/>
        </authorList>
    </citation>
    <scope>NUCLEOTIDE SEQUENCE [LARGE SCALE GENOMIC DNA]</scope>
    <source>
        <strain evidence="5 6">CGMCC 4.7090</strain>
    </source>
</reference>
<dbReference type="OrthoDB" id="9793944at2"/>
<dbReference type="Gene3D" id="3.30.465.10">
    <property type="match status" value="1"/>
</dbReference>
<keyword evidence="6" id="KW-1185">Reference proteome</keyword>
<dbReference type="PROSITE" id="PS51387">
    <property type="entry name" value="FAD_PCMH"/>
    <property type="match status" value="1"/>
</dbReference>
<evidence type="ECO:0000313" key="5">
    <source>
        <dbReference type="EMBL" id="RAK42976.1"/>
    </source>
</evidence>
<dbReference type="Gene3D" id="3.30.43.10">
    <property type="entry name" value="Uridine Diphospho-n-acetylenolpyruvylglucosamine Reductase, domain 2"/>
    <property type="match status" value="1"/>
</dbReference>
<dbReference type="InterPro" id="IPR036318">
    <property type="entry name" value="FAD-bd_PCMH-like_sf"/>
</dbReference>